<dbReference type="AlphaFoldDB" id="A0A3B0M7K0"/>
<sequence>MNFRSHDDMTHLIRRNMPRIPADIDLVVGVPRSGLSPAAQVALARNLPFVTLDEYVAGGADAARFSARQRLGGTGTGRILVVDDSVGDGGALRRVRAALAQAAPDRPIVYLAIYWSGVSVEGLDLWFEKVSRPRLFEWNALHHDGIGNFCVDIDGVLCSDPTRAQNDDGPAYDAFLRAAPLRVRPTHEIGWLVSNRLEKYRPQTEDWLAAMGIRYRELILLDGVSAETRRAAGAHGWFKGKVYADLPAELFIESEPFQARDIASLSGKPALCTDTWTLYRPDLNRPGQLNAVSRSLGRRALRALRRKLGG</sequence>
<dbReference type="EMBL" id="UIHC01000013">
    <property type="protein sequence ID" value="SUZ31965.1"/>
    <property type="molecule type" value="Genomic_DNA"/>
</dbReference>
<proteinExistence type="predicted"/>
<dbReference type="SUPFAM" id="SSF53271">
    <property type="entry name" value="PRTase-like"/>
    <property type="match status" value="1"/>
</dbReference>
<reference evidence="2" key="1">
    <citation type="submission" date="2018-08" db="EMBL/GenBank/DDBJ databases">
        <authorList>
            <person name="Rodrigo-Torres L."/>
            <person name="Arahal R. D."/>
            <person name="Lucena T."/>
        </authorList>
    </citation>
    <scope>NUCLEOTIDE SEQUENCE [LARGE SCALE GENOMIC DNA]</scope>
    <source>
        <strain evidence="2">CECT 7235</strain>
    </source>
</reference>
<protein>
    <recommendedName>
        <fullName evidence="3">Phosphoribosyltransferase domain-containing protein</fullName>
    </recommendedName>
</protein>
<dbReference type="InterPro" id="IPR000836">
    <property type="entry name" value="PRTase_dom"/>
</dbReference>
<dbReference type="CDD" id="cd06223">
    <property type="entry name" value="PRTases_typeI"/>
    <property type="match status" value="1"/>
</dbReference>
<dbReference type="Gene3D" id="3.40.50.2020">
    <property type="match status" value="1"/>
</dbReference>
<evidence type="ECO:0008006" key="3">
    <source>
        <dbReference type="Google" id="ProtNLM"/>
    </source>
</evidence>
<evidence type="ECO:0000313" key="2">
    <source>
        <dbReference type="Proteomes" id="UP000272908"/>
    </source>
</evidence>
<name>A0A3B0M7K0_9RHOB</name>
<dbReference type="InterPro" id="IPR029057">
    <property type="entry name" value="PRTase-like"/>
</dbReference>
<organism evidence="1 2">
    <name type="scientific">Roseinatronobacter ekhonensis</name>
    <dbReference type="NCBI Taxonomy" id="254356"/>
    <lineage>
        <taxon>Bacteria</taxon>
        <taxon>Pseudomonadati</taxon>
        <taxon>Pseudomonadota</taxon>
        <taxon>Alphaproteobacteria</taxon>
        <taxon>Rhodobacterales</taxon>
        <taxon>Paracoccaceae</taxon>
        <taxon>Roseinatronobacter</taxon>
    </lineage>
</organism>
<evidence type="ECO:0000313" key="1">
    <source>
        <dbReference type="EMBL" id="SUZ31965.1"/>
    </source>
</evidence>
<dbReference type="Proteomes" id="UP000272908">
    <property type="component" value="Unassembled WGS sequence"/>
</dbReference>
<accession>A0A3B0M7K0</accession>
<keyword evidence="2" id="KW-1185">Reference proteome</keyword>
<gene>
    <name evidence="1" type="ORF">ROE7235_01716</name>
</gene>